<dbReference type="RefSeq" id="WP_108848080.1">
    <property type="nucleotide sequence ID" value="NZ_CP015449.1"/>
</dbReference>
<dbReference type="CDD" id="cd06530">
    <property type="entry name" value="S26_SPase_I"/>
    <property type="match status" value="1"/>
</dbReference>
<evidence type="ECO:0000256" key="1">
    <source>
        <dbReference type="SAM" id="MobiDB-lite"/>
    </source>
</evidence>
<evidence type="ECO:0000313" key="3">
    <source>
        <dbReference type="EMBL" id="AWH92869.1"/>
    </source>
</evidence>
<dbReference type="Proteomes" id="UP000244928">
    <property type="component" value="Chromosome"/>
</dbReference>
<evidence type="ECO:0008006" key="5">
    <source>
        <dbReference type="Google" id="ProtNLM"/>
    </source>
</evidence>
<feature type="compositionally biased region" description="Basic and acidic residues" evidence="1">
    <location>
        <begin position="186"/>
        <end position="197"/>
    </location>
</feature>
<dbReference type="InterPro" id="IPR019533">
    <property type="entry name" value="Peptidase_S26"/>
</dbReference>
<keyword evidence="2" id="KW-1133">Transmembrane helix</keyword>
<dbReference type="OrthoDB" id="3790724at2"/>
<evidence type="ECO:0000256" key="2">
    <source>
        <dbReference type="SAM" id="Phobius"/>
    </source>
</evidence>
<dbReference type="EMBL" id="CP015449">
    <property type="protein sequence ID" value="AWH92869.1"/>
    <property type="molecule type" value="Genomic_DNA"/>
</dbReference>
<sequence length="197" mass="20246">MTAPTRTPPRRAREIALNLGAALGLLCLLAASASLFLGITPLVFRSGSMAPTIPTGALGLATSVPAVELEPGDIVSVDDATGDRITHRAIDVEPLADGSAAVRMRGDANDAPDRAPYVVSEADRVFFHVDHLGYAVAWLSTPVAIFLGGMLAGGAAVIAFGRTRNTQEGDPADADSPALTGAGDNRFARDEDGIGRG</sequence>
<keyword evidence="2" id="KW-0812">Transmembrane</keyword>
<reference evidence="3 4" key="1">
    <citation type="submission" date="2016-04" db="EMBL/GenBank/DDBJ databases">
        <title>Complete genome sequence of Dietzia lutea YIM 80766T, a strain isolated from desert soil in Egypt.</title>
        <authorList>
            <person name="Zhao J."/>
            <person name="Hu B."/>
            <person name="Geng S."/>
            <person name="Nie Y."/>
            <person name="Tang Y."/>
        </authorList>
    </citation>
    <scope>NUCLEOTIDE SEQUENCE [LARGE SCALE GENOMIC DNA]</scope>
    <source>
        <strain evidence="3 4">YIM 80766</strain>
    </source>
</reference>
<protein>
    <recommendedName>
        <fullName evidence="5">S26 family signal peptidase</fullName>
    </recommendedName>
</protein>
<gene>
    <name evidence="3" type="ORF">A6035_12615</name>
</gene>
<keyword evidence="4" id="KW-1185">Reference proteome</keyword>
<name>A0A2S1R9A2_9ACTN</name>
<evidence type="ECO:0000313" key="4">
    <source>
        <dbReference type="Proteomes" id="UP000244928"/>
    </source>
</evidence>
<dbReference type="AlphaFoldDB" id="A0A2S1R9A2"/>
<feature type="transmembrane region" description="Helical" evidence="2">
    <location>
        <begin position="135"/>
        <end position="160"/>
    </location>
</feature>
<organism evidence="3 4">
    <name type="scientific">Dietzia lutea</name>
    <dbReference type="NCBI Taxonomy" id="546160"/>
    <lineage>
        <taxon>Bacteria</taxon>
        <taxon>Bacillati</taxon>
        <taxon>Actinomycetota</taxon>
        <taxon>Actinomycetes</taxon>
        <taxon>Mycobacteriales</taxon>
        <taxon>Dietziaceae</taxon>
        <taxon>Dietzia</taxon>
    </lineage>
</organism>
<dbReference type="KEGG" id="dlu:A6035_12615"/>
<dbReference type="GO" id="GO:0004252">
    <property type="term" value="F:serine-type endopeptidase activity"/>
    <property type="evidence" value="ECO:0007669"/>
    <property type="project" value="InterPro"/>
</dbReference>
<feature type="region of interest" description="Disordered" evidence="1">
    <location>
        <begin position="166"/>
        <end position="197"/>
    </location>
</feature>
<keyword evidence="2" id="KW-0472">Membrane</keyword>
<accession>A0A2S1R9A2</accession>
<proteinExistence type="predicted"/>
<dbReference type="GO" id="GO:0006465">
    <property type="term" value="P:signal peptide processing"/>
    <property type="evidence" value="ECO:0007669"/>
    <property type="project" value="InterPro"/>
</dbReference>
<feature type="transmembrane region" description="Helical" evidence="2">
    <location>
        <begin position="21"/>
        <end position="44"/>
    </location>
</feature>